<organism evidence="2 3">
    <name type="scientific">Drosophila navojoa</name>
    <name type="common">Fruit fly</name>
    <dbReference type="NCBI Taxonomy" id="7232"/>
    <lineage>
        <taxon>Eukaryota</taxon>
        <taxon>Metazoa</taxon>
        <taxon>Ecdysozoa</taxon>
        <taxon>Arthropoda</taxon>
        <taxon>Hexapoda</taxon>
        <taxon>Insecta</taxon>
        <taxon>Pterygota</taxon>
        <taxon>Neoptera</taxon>
        <taxon>Endopterygota</taxon>
        <taxon>Diptera</taxon>
        <taxon>Brachycera</taxon>
        <taxon>Muscomorpha</taxon>
        <taxon>Ephydroidea</taxon>
        <taxon>Drosophilidae</taxon>
        <taxon>Drosophila</taxon>
    </lineage>
</organism>
<dbReference type="OMA" id="PCIVEYA"/>
<keyword evidence="1" id="KW-0472">Membrane</keyword>
<protein>
    <submittedName>
        <fullName evidence="2">Uncharacterized protein</fullName>
    </submittedName>
</protein>
<dbReference type="Proteomes" id="UP000295192">
    <property type="component" value="Unassembled WGS sequence"/>
</dbReference>
<evidence type="ECO:0000313" key="2">
    <source>
        <dbReference type="EMBL" id="TDG39235.1"/>
    </source>
</evidence>
<dbReference type="EMBL" id="LSRL02001229">
    <property type="protein sequence ID" value="TDG39235.1"/>
    <property type="molecule type" value="Genomic_DNA"/>
</dbReference>
<accession>A0A484AUL1</accession>
<evidence type="ECO:0000313" key="3">
    <source>
        <dbReference type="Proteomes" id="UP000295192"/>
    </source>
</evidence>
<name>A0A484AUL1_DRONA</name>
<gene>
    <name evidence="2" type="ORF">AWZ03_014342</name>
</gene>
<comment type="caution">
    <text evidence="2">The sequence shown here is derived from an EMBL/GenBank/DDBJ whole genome shotgun (WGS) entry which is preliminary data.</text>
</comment>
<keyword evidence="3" id="KW-1185">Reference proteome</keyword>
<reference evidence="2 3" key="1">
    <citation type="journal article" date="2019" name="J. Hered.">
        <title>An Improved Genome Assembly for Drosophila navojoa, the Basal Species in the mojavensis Cluster.</title>
        <authorList>
            <person name="Vanderlinde T."/>
            <person name="Dupim E.G."/>
            <person name="Nazario-Yepiz N.O."/>
            <person name="Carvalho A.B."/>
        </authorList>
    </citation>
    <scope>NUCLEOTIDE SEQUENCE [LARGE SCALE GENOMIC DNA]</scope>
    <source>
        <strain evidence="2">Navoj_Jal97</strain>
        <tissue evidence="2">Whole organism</tissue>
    </source>
</reference>
<proteinExistence type="predicted"/>
<keyword evidence="1" id="KW-0812">Transmembrane</keyword>
<sequence length="290" mass="33096">MPQRPRLKVPHYGMGRRSSIVTMLQTIRPCIVEYAYFWDTKKNEENAGVGEILSGSGTEDKEMTAEPQMPAKANKINVKVVPARNIREDCLKHGSKQHLPTIAAVSKVSKDCIDSSNQTEKKEFNIIDDDLKLLLPFNRYIDDKLSKYNLPKLIADLTKNMVEIEVINMRPQYVTIIPEPRVAWRIEIDLSSNPSIQCLIRAGIYIKEAMDNDPQALLMLNGYDQDNHHIALAAVHDQMPPAGDDNMRRPATWMARIPLFWPHIPNRLAKIVLTYFILICVIGIVFTFFL</sequence>
<dbReference type="OrthoDB" id="7871668at2759"/>
<evidence type="ECO:0000256" key="1">
    <source>
        <dbReference type="SAM" id="Phobius"/>
    </source>
</evidence>
<feature type="transmembrane region" description="Helical" evidence="1">
    <location>
        <begin position="268"/>
        <end position="289"/>
    </location>
</feature>
<keyword evidence="1" id="KW-1133">Transmembrane helix</keyword>
<dbReference type="AlphaFoldDB" id="A0A484AUL1"/>